<dbReference type="Pfam" id="PF04715">
    <property type="entry name" value="Anth_synt_I_N"/>
    <property type="match status" value="1"/>
</dbReference>
<sequence>MNLSIQKLPYPRNLLAHYSALHSLPGFVLLQSGNKELGRYDILSAFPYDELKVDQNITHSGAAFEKIQQTLANQTSHFNIPFQGGAIGYVSYDFGAACAGIYKKPHPLLEKMPLLDMKYYDWGIIVDHQLKEVLVVNANQNKETKDLIGQAIALWNQPVFEKTKGLFKEKFTAIISKKMYQQKINKIANYLQRGRVYQVNFTQPFLAEYEGSLWDYYQRIISINRVPYGSFLQCHPYHILSFSPERFLLYDHGDVLTSPIKGSSPRSQNRDQDHQLAQALEQSTKNKAENIMIVDLLRNDLGKFAIPGSVNVGQLLQLQSYNSVHHLVSHIEAKCEKNVSPWEVFLNCFPGGSITGAPKKEAMEVIAEMEEYSRGVYCGAIGYFSNHPRFDFNIAIRTIIAHESKMYLAAGGGIVIDSEWEQEYEECYTKIAAFLND</sequence>
<dbReference type="PRINTS" id="PR00095">
    <property type="entry name" value="ANTSNTHASEI"/>
</dbReference>
<keyword evidence="2 5" id="KW-0808">Transferase</keyword>
<name>A0A0W0R219_9GAMM</name>
<keyword evidence="7" id="KW-1185">Reference proteome</keyword>
<dbReference type="NCBIfam" id="TIGR00553">
    <property type="entry name" value="pabB"/>
    <property type="match status" value="1"/>
</dbReference>
<proteinExistence type="predicted"/>
<dbReference type="Pfam" id="PF00425">
    <property type="entry name" value="Chorismate_bind"/>
    <property type="match status" value="1"/>
</dbReference>
<accession>A0A0W0R219</accession>
<dbReference type="RefSeq" id="WP_058462703.1">
    <property type="nucleotide sequence ID" value="NZ_CAAAHS010000009.1"/>
</dbReference>
<feature type="domain" description="Anthranilate synthase component I N-terminal" evidence="4">
    <location>
        <begin position="15"/>
        <end position="134"/>
    </location>
</feature>
<dbReference type="InterPro" id="IPR006805">
    <property type="entry name" value="Anth_synth_I_N"/>
</dbReference>
<evidence type="ECO:0000256" key="1">
    <source>
        <dbReference type="ARBA" id="ARBA00013139"/>
    </source>
</evidence>
<protein>
    <recommendedName>
        <fullName evidence="1">aminodeoxychorismate synthase</fullName>
        <ecNumber evidence="1">2.6.1.85</ecNumber>
    </recommendedName>
</protein>
<dbReference type="EMBL" id="LR134422">
    <property type="protein sequence ID" value="VEH85369.1"/>
    <property type="molecule type" value="Genomic_DNA"/>
</dbReference>
<reference evidence="6 8" key="2">
    <citation type="submission" date="2018-12" db="EMBL/GenBank/DDBJ databases">
        <authorList>
            <consortium name="Pathogen Informatics"/>
        </authorList>
    </citation>
    <scope>NUCLEOTIDE SEQUENCE [LARGE SCALE GENOMIC DNA]</scope>
    <source>
        <strain evidence="6 8">NCTC12735</strain>
        <plasmid evidence="8">13</plasmid>
    </source>
</reference>
<dbReference type="InterPro" id="IPR005802">
    <property type="entry name" value="ADC_synth_comp_1"/>
</dbReference>
<dbReference type="InterPro" id="IPR015890">
    <property type="entry name" value="Chorismate_C"/>
</dbReference>
<evidence type="ECO:0000259" key="3">
    <source>
        <dbReference type="Pfam" id="PF00425"/>
    </source>
</evidence>
<evidence type="ECO:0000313" key="7">
    <source>
        <dbReference type="Proteomes" id="UP000054859"/>
    </source>
</evidence>
<evidence type="ECO:0000313" key="6">
    <source>
        <dbReference type="EMBL" id="VEH85369.1"/>
    </source>
</evidence>
<dbReference type="GO" id="GO:0009396">
    <property type="term" value="P:folic acid-containing compound biosynthetic process"/>
    <property type="evidence" value="ECO:0007669"/>
    <property type="project" value="InterPro"/>
</dbReference>
<dbReference type="GO" id="GO:0000162">
    <property type="term" value="P:L-tryptophan biosynthetic process"/>
    <property type="evidence" value="ECO:0007669"/>
    <property type="project" value="TreeGrafter"/>
</dbReference>
<dbReference type="AlphaFoldDB" id="A0A0W0R219"/>
<organism evidence="5 7">
    <name type="scientific">Legionella adelaidensis</name>
    <dbReference type="NCBI Taxonomy" id="45056"/>
    <lineage>
        <taxon>Bacteria</taxon>
        <taxon>Pseudomonadati</taxon>
        <taxon>Pseudomonadota</taxon>
        <taxon>Gammaproteobacteria</taxon>
        <taxon>Legionellales</taxon>
        <taxon>Legionellaceae</taxon>
        <taxon>Legionella</taxon>
    </lineage>
</organism>
<dbReference type="OrthoDB" id="9803598at2"/>
<evidence type="ECO:0000259" key="4">
    <source>
        <dbReference type="Pfam" id="PF04715"/>
    </source>
</evidence>
<dbReference type="SUPFAM" id="SSF56322">
    <property type="entry name" value="ADC synthase"/>
    <property type="match status" value="1"/>
</dbReference>
<dbReference type="Gene3D" id="3.60.120.10">
    <property type="entry name" value="Anthranilate synthase"/>
    <property type="match status" value="1"/>
</dbReference>
<dbReference type="KEGG" id="ladl:NCTC12735_00996"/>
<dbReference type="GO" id="GO:0046820">
    <property type="term" value="F:4-amino-4-deoxychorismate synthase activity"/>
    <property type="evidence" value="ECO:0007669"/>
    <property type="project" value="UniProtKB-EC"/>
</dbReference>
<dbReference type="Proteomes" id="UP000281170">
    <property type="component" value="Plasmid 13"/>
</dbReference>
<reference evidence="5 7" key="1">
    <citation type="submission" date="2015-11" db="EMBL/GenBank/DDBJ databases">
        <title>Identification of large and diverse effector repertoires of 38 Legionella species.</title>
        <authorList>
            <person name="Burstein D."/>
            <person name="Amaro F."/>
            <person name="Zusman T."/>
            <person name="Lifshitz Z."/>
            <person name="Cohen O."/>
            <person name="Gilbert J.A."/>
            <person name="Pupko T."/>
            <person name="Shuman H.A."/>
            <person name="Segal G."/>
        </authorList>
    </citation>
    <scope>NUCLEOTIDE SEQUENCE [LARGE SCALE GENOMIC DNA]</scope>
    <source>
        <strain evidence="5 7">1762-AUS-E</strain>
    </source>
</reference>
<dbReference type="PANTHER" id="PTHR11236:SF50">
    <property type="entry name" value="AMINODEOXYCHORISMATE SYNTHASE COMPONENT 1"/>
    <property type="match status" value="1"/>
</dbReference>
<dbReference type="InterPro" id="IPR005801">
    <property type="entry name" value="ADC_synthase"/>
</dbReference>
<dbReference type="InterPro" id="IPR019999">
    <property type="entry name" value="Anth_synth_I-like"/>
</dbReference>
<evidence type="ECO:0000313" key="5">
    <source>
        <dbReference type="EMBL" id="KTC65111.1"/>
    </source>
</evidence>
<dbReference type="EC" id="2.6.1.85" evidence="1"/>
<feature type="domain" description="Chorismate-utilising enzyme C-terminal" evidence="3">
    <location>
        <begin position="177"/>
        <end position="430"/>
    </location>
</feature>
<geneLocation type="plasmid" evidence="6 8">
    <name>13</name>
</geneLocation>
<dbReference type="Proteomes" id="UP000054859">
    <property type="component" value="Unassembled WGS sequence"/>
</dbReference>
<gene>
    <name evidence="5" type="primary">pabB</name>
    <name evidence="5" type="ORF">Lade_1634</name>
    <name evidence="6" type="ORF">NCTC12735_00996</name>
</gene>
<dbReference type="STRING" id="45056.Lade_1634"/>
<keyword evidence="5" id="KW-0032">Aminotransferase</keyword>
<keyword evidence="6" id="KW-0614">Plasmid</keyword>
<dbReference type="PANTHER" id="PTHR11236">
    <property type="entry name" value="AMINOBENZOATE/ANTHRANILATE SYNTHASE"/>
    <property type="match status" value="1"/>
</dbReference>
<evidence type="ECO:0000256" key="2">
    <source>
        <dbReference type="ARBA" id="ARBA00022679"/>
    </source>
</evidence>
<evidence type="ECO:0000313" key="8">
    <source>
        <dbReference type="Proteomes" id="UP000281170"/>
    </source>
</evidence>
<dbReference type="PATRIC" id="fig|45056.6.peg.1685"/>
<dbReference type="EMBL" id="LNKA01000010">
    <property type="protein sequence ID" value="KTC65111.1"/>
    <property type="molecule type" value="Genomic_DNA"/>
</dbReference>